<gene>
    <name evidence="9" type="ORF">H9712_09885</name>
</gene>
<keyword evidence="7" id="KW-0411">Iron-sulfur</keyword>
<evidence type="ECO:0000256" key="1">
    <source>
        <dbReference type="ARBA" id="ARBA00022448"/>
    </source>
</evidence>
<evidence type="ECO:0000313" key="10">
    <source>
        <dbReference type="Proteomes" id="UP000823921"/>
    </source>
</evidence>
<proteinExistence type="predicted"/>
<keyword evidence="4" id="KW-0677">Repeat</keyword>
<dbReference type="Pfam" id="PF12838">
    <property type="entry name" value="Fer4_7"/>
    <property type="match status" value="1"/>
</dbReference>
<evidence type="ECO:0000256" key="2">
    <source>
        <dbReference type="ARBA" id="ARBA00022485"/>
    </source>
</evidence>
<dbReference type="PROSITE" id="PS00198">
    <property type="entry name" value="4FE4S_FER_1"/>
    <property type="match status" value="2"/>
</dbReference>
<keyword evidence="3" id="KW-0479">Metal-binding</keyword>
<dbReference type="Gene3D" id="3.30.70.20">
    <property type="match status" value="1"/>
</dbReference>
<name>A0A9D2SBF1_9FIRM</name>
<evidence type="ECO:0000256" key="7">
    <source>
        <dbReference type="ARBA" id="ARBA00023014"/>
    </source>
</evidence>
<keyword evidence="6" id="KW-0408">Iron</keyword>
<dbReference type="PANTHER" id="PTHR43687">
    <property type="entry name" value="ADENYLYLSULFATE REDUCTASE, BETA SUBUNIT"/>
    <property type="match status" value="1"/>
</dbReference>
<dbReference type="SUPFAM" id="SSF54862">
    <property type="entry name" value="4Fe-4S ferredoxins"/>
    <property type="match status" value="1"/>
</dbReference>
<keyword evidence="2" id="KW-0004">4Fe-4S</keyword>
<reference evidence="9" key="2">
    <citation type="submission" date="2021-04" db="EMBL/GenBank/DDBJ databases">
        <authorList>
            <person name="Gilroy R."/>
        </authorList>
    </citation>
    <scope>NUCLEOTIDE SEQUENCE</scope>
    <source>
        <strain evidence="9">CHK192-8294</strain>
    </source>
</reference>
<dbReference type="PROSITE" id="PS51379">
    <property type="entry name" value="4FE4S_FER_2"/>
    <property type="match status" value="2"/>
</dbReference>
<evidence type="ECO:0000313" key="9">
    <source>
        <dbReference type="EMBL" id="HJB81287.1"/>
    </source>
</evidence>
<evidence type="ECO:0000256" key="6">
    <source>
        <dbReference type="ARBA" id="ARBA00023004"/>
    </source>
</evidence>
<dbReference type="InterPro" id="IPR017900">
    <property type="entry name" value="4Fe4S_Fe_S_CS"/>
</dbReference>
<dbReference type="GO" id="GO:0051539">
    <property type="term" value="F:4 iron, 4 sulfur cluster binding"/>
    <property type="evidence" value="ECO:0007669"/>
    <property type="project" value="UniProtKB-KW"/>
</dbReference>
<organism evidence="9 10">
    <name type="scientific">Candidatus Flavonifractor intestinigallinarum</name>
    <dbReference type="NCBI Taxonomy" id="2838586"/>
    <lineage>
        <taxon>Bacteria</taxon>
        <taxon>Bacillati</taxon>
        <taxon>Bacillota</taxon>
        <taxon>Clostridia</taxon>
        <taxon>Eubacteriales</taxon>
        <taxon>Oscillospiraceae</taxon>
        <taxon>Flavonifractor</taxon>
    </lineage>
</organism>
<reference evidence="9" key="1">
    <citation type="journal article" date="2021" name="PeerJ">
        <title>Extensive microbial diversity within the chicken gut microbiome revealed by metagenomics and culture.</title>
        <authorList>
            <person name="Gilroy R."/>
            <person name="Ravi A."/>
            <person name="Getino M."/>
            <person name="Pursley I."/>
            <person name="Horton D.L."/>
            <person name="Alikhan N.F."/>
            <person name="Baker D."/>
            <person name="Gharbi K."/>
            <person name="Hall N."/>
            <person name="Watson M."/>
            <person name="Adriaenssens E.M."/>
            <person name="Foster-Nyarko E."/>
            <person name="Jarju S."/>
            <person name="Secka A."/>
            <person name="Antonio M."/>
            <person name="Oren A."/>
            <person name="Chaudhuri R.R."/>
            <person name="La Ragione R."/>
            <person name="Hildebrand F."/>
            <person name="Pallen M.J."/>
        </authorList>
    </citation>
    <scope>NUCLEOTIDE SEQUENCE</scope>
    <source>
        <strain evidence="9">CHK192-8294</strain>
    </source>
</reference>
<evidence type="ECO:0000259" key="8">
    <source>
        <dbReference type="PROSITE" id="PS51379"/>
    </source>
</evidence>
<dbReference type="Pfam" id="PF04015">
    <property type="entry name" value="DUF362"/>
    <property type="match status" value="1"/>
</dbReference>
<evidence type="ECO:0000256" key="3">
    <source>
        <dbReference type="ARBA" id="ARBA00022723"/>
    </source>
</evidence>
<dbReference type="GO" id="GO:0046872">
    <property type="term" value="F:metal ion binding"/>
    <property type="evidence" value="ECO:0007669"/>
    <property type="project" value="UniProtKB-KW"/>
</dbReference>
<feature type="domain" description="4Fe-4S ferredoxin-type" evidence="8">
    <location>
        <begin position="319"/>
        <end position="348"/>
    </location>
</feature>
<dbReference type="Proteomes" id="UP000823921">
    <property type="component" value="Unassembled WGS sequence"/>
</dbReference>
<accession>A0A9D2SBF1</accession>
<dbReference type="InterPro" id="IPR050572">
    <property type="entry name" value="Fe-S_Ferredoxin"/>
</dbReference>
<dbReference type="AlphaFoldDB" id="A0A9D2SBF1"/>
<dbReference type="EMBL" id="DWXO01000093">
    <property type="protein sequence ID" value="HJB81287.1"/>
    <property type="molecule type" value="Genomic_DNA"/>
</dbReference>
<keyword evidence="1" id="KW-0813">Transport</keyword>
<dbReference type="InterPro" id="IPR017896">
    <property type="entry name" value="4Fe4S_Fe-S-bd"/>
</dbReference>
<dbReference type="PANTHER" id="PTHR43687:SF6">
    <property type="entry name" value="L-ASPARTATE SEMIALDEHYDE SULFURTRANSFERASE IRON-SULFUR SUBUNIT"/>
    <property type="match status" value="1"/>
</dbReference>
<evidence type="ECO:0000256" key="4">
    <source>
        <dbReference type="ARBA" id="ARBA00022737"/>
    </source>
</evidence>
<protein>
    <submittedName>
        <fullName evidence="9">DUF362 domain-containing protein</fullName>
    </submittedName>
</protein>
<feature type="domain" description="4Fe-4S ferredoxin-type" evidence="8">
    <location>
        <begin position="350"/>
        <end position="379"/>
    </location>
</feature>
<sequence>MMGNQVYVVSCADYARAEAALRQAIAAMGGMERFVRPGERILLKANLLRPSPPEAAVCTHPAVLGAIAGMVREAGGSALIADSPGGALQKESVLRNLYEKTGAAQAARASGGEVCLDPSARLVELPEGKVLRQAEIISPALDCDGIFDLCKMKTHVFMGMTGAVKNSFGLIPGLTKVGFHGSHPDQAQFAQVLLDLIGFMKPRLSVMDAVLAMEGEGPGASGTPRQVGLLLLSDNPLALDVIAGEIMGLPRNSNPVLLAAEARGLFPTRWEDVELIGARLEDLRVPDYKFPANVRSNLMEFLGPLTGAAGRLCKSLLSQTPRVQPKMCVGCAICKNACPGKAITMTGPNGTAKIHPRSCIRCYCCHELCPHKAVELKRSWLGKLLGS</sequence>
<comment type="caution">
    <text evidence="9">The sequence shown here is derived from an EMBL/GenBank/DDBJ whole genome shotgun (WGS) entry which is preliminary data.</text>
</comment>
<dbReference type="InterPro" id="IPR007160">
    <property type="entry name" value="DUF362"/>
</dbReference>
<evidence type="ECO:0000256" key="5">
    <source>
        <dbReference type="ARBA" id="ARBA00022982"/>
    </source>
</evidence>
<keyword evidence="5" id="KW-0249">Electron transport</keyword>